<evidence type="ECO:0000313" key="2">
    <source>
        <dbReference type="Proteomes" id="UP001196661"/>
    </source>
</evidence>
<dbReference type="RefSeq" id="WP_215618169.1">
    <property type="nucleotide sequence ID" value="NZ_JADOER010000007.1"/>
</dbReference>
<keyword evidence="2" id="KW-1185">Reference proteome</keyword>
<comment type="caution">
    <text evidence="1">The sequence shown here is derived from an EMBL/GenBank/DDBJ whole genome shotgun (WGS) entry which is preliminary data.</text>
</comment>
<proteinExistence type="predicted"/>
<reference evidence="1 2" key="1">
    <citation type="journal article" date="2021" name="Mar. Drugs">
        <title>Genome Reduction and Secondary Metabolism of the Marine Sponge-Associated Cyanobacterium Leptothoe.</title>
        <authorList>
            <person name="Konstantinou D."/>
            <person name="Popin R.V."/>
            <person name="Fewer D.P."/>
            <person name="Sivonen K."/>
            <person name="Gkelis S."/>
        </authorList>
    </citation>
    <scope>NUCLEOTIDE SEQUENCE [LARGE SCALE GENOMIC DNA]</scope>
    <source>
        <strain evidence="1 2">TAU-MAC 1615</strain>
    </source>
</reference>
<sequence length="134" mass="14995">MGKQLKFLFLATLTTLMVLAGTVLQMGEPVIAAPSMHSIAIANQLYTRYPDIPRAQKANTTLLSRFIDYHLDTKARPGQYHLDWELSMADYLDAAYGDGTQAQGMAETDKRAMQALERDQRNQLVSKLEATFAQ</sequence>
<dbReference type="Proteomes" id="UP001196661">
    <property type="component" value="Unassembled WGS sequence"/>
</dbReference>
<name>A0ABS5Y434_9CYAN</name>
<evidence type="ECO:0000313" key="1">
    <source>
        <dbReference type="EMBL" id="MBT9312268.1"/>
    </source>
</evidence>
<protein>
    <submittedName>
        <fullName evidence="1">Uncharacterized protein</fullName>
    </submittedName>
</protein>
<organism evidence="1 2">
    <name type="scientific">Leptothoe kymatousa TAU-MAC 1615</name>
    <dbReference type="NCBI Taxonomy" id="2364775"/>
    <lineage>
        <taxon>Bacteria</taxon>
        <taxon>Bacillati</taxon>
        <taxon>Cyanobacteriota</taxon>
        <taxon>Cyanophyceae</taxon>
        <taxon>Nodosilineales</taxon>
        <taxon>Cymatolegaceae</taxon>
        <taxon>Leptothoe</taxon>
        <taxon>Leptothoe kymatousa</taxon>
    </lineage>
</organism>
<dbReference type="EMBL" id="JADOER010000007">
    <property type="protein sequence ID" value="MBT9312268.1"/>
    <property type="molecule type" value="Genomic_DNA"/>
</dbReference>
<accession>A0ABS5Y434</accession>
<gene>
    <name evidence="1" type="ORF">IXB28_08635</name>
</gene>